<comment type="caution">
    <text evidence="1">The sequence shown here is derived from an EMBL/GenBank/DDBJ whole genome shotgun (WGS) entry which is preliminary data.</text>
</comment>
<reference evidence="1" key="1">
    <citation type="submission" date="2021-01" db="EMBL/GenBank/DDBJ databases">
        <title>Whole genome shotgun sequence of Rugosimonospora africana NBRC 104875.</title>
        <authorList>
            <person name="Komaki H."/>
            <person name="Tamura T."/>
        </authorList>
    </citation>
    <scope>NUCLEOTIDE SEQUENCE</scope>
    <source>
        <strain evidence="1">NBRC 104875</strain>
    </source>
</reference>
<evidence type="ECO:0000313" key="2">
    <source>
        <dbReference type="Proteomes" id="UP000642748"/>
    </source>
</evidence>
<keyword evidence="2" id="KW-1185">Reference proteome</keyword>
<dbReference type="EMBL" id="BONZ01000027">
    <property type="protein sequence ID" value="GIH14690.1"/>
    <property type="molecule type" value="Genomic_DNA"/>
</dbReference>
<dbReference type="Proteomes" id="UP000642748">
    <property type="component" value="Unassembled WGS sequence"/>
</dbReference>
<name>A0A8J3QS47_9ACTN</name>
<proteinExistence type="predicted"/>
<accession>A0A8J3QS47</accession>
<dbReference type="AlphaFoldDB" id="A0A8J3QS47"/>
<gene>
    <name evidence="1" type="ORF">Raf01_28620</name>
</gene>
<evidence type="ECO:0000313" key="1">
    <source>
        <dbReference type="EMBL" id="GIH14690.1"/>
    </source>
</evidence>
<organism evidence="1 2">
    <name type="scientific">Rugosimonospora africana</name>
    <dbReference type="NCBI Taxonomy" id="556532"/>
    <lineage>
        <taxon>Bacteria</taxon>
        <taxon>Bacillati</taxon>
        <taxon>Actinomycetota</taxon>
        <taxon>Actinomycetes</taxon>
        <taxon>Micromonosporales</taxon>
        <taxon>Micromonosporaceae</taxon>
        <taxon>Rugosimonospora</taxon>
    </lineage>
</organism>
<protein>
    <submittedName>
        <fullName evidence="1">Uncharacterized protein</fullName>
    </submittedName>
</protein>
<sequence length="406" mass="41780">MLRLLSRLNPEGTMPDERPRRWTSRLLAGLTAGRAVVVRAVVVRAVIARVVSAVSVSAVCAAVVAAPVVVAAPAAHAAVPDTLGFALFTPVSVTLPDVWPAGTSVAAVAPGHYAVRFPGQAARGGVVHVTAVNDTPHWCQAEKWTTSGADEIVYVACYKAGGTPDASGFSVLFTSSTGPLPPSPGPVPNRYGYVDAQASGLINSQYNSSGLANGVSHTATGAWLVKLPGLGTPAPRAGSLQATAVNASVPAYCAVANWASTASDQQVKVSCIDRGGSPLDTEFTLSYQYQASLYGGAYPPKYFGYVGNLLSIGPVAGPTDFNSVTGTASNTVTPLVVGQWLVTFPYLAQRPDNVQVTALAGRATFCALTQPWVVSGADTVVKTVACYTVAGTPVDSPFLISDNSAF</sequence>